<evidence type="ECO:0000256" key="5">
    <source>
        <dbReference type="ARBA" id="ARBA00023295"/>
    </source>
</evidence>
<comment type="catalytic activity">
    <reaction evidence="1">
        <text>Random endo-hydrolysis of N-acetyl-beta-D-glucosaminide (1-&gt;4)-beta-linkages in chitin and chitodextrins.</text>
        <dbReference type="EC" id="3.2.1.14"/>
    </reaction>
</comment>
<evidence type="ECO:0000256" key="7">
    <source>
        <dbReference type="RuleBase" id="RU000489"/>
    </source>
</evidence>
<feature type="domain" description="GH18" evidence="10">
    <location>
        <begin position="245"/>
        <end position="623"/>
    </location>
</feature>
<dbReference type="InterPro" id="IPR011583">
    <property type="entry name" value="Chitinase_II/V-like_cat"/>
</dbReference>
<dbReference type="Proteomes" id="UP001388673">
    <property type="component" value="Unassembled WGS sequence"/>
</dbReference>
<keyword evidence="4" id="KW-0119">Carbohydrate metabolism</keyword>
<dbReference type="PROSITE" id="PS01095">
    <property type="entry name" value="GH18_1"/>
    <property type="match status" value="1"/>
</dbReference>
<keyword evidence="6" id="KW-0624">Polysaccharide degradation</keyword>
<feature type="compositionally biased region" description="Low complexity" evidence="8">
    <location>
        <begin position="125"/>
        <end position="148"/>
    </location>
</feature>
<evidence type="ECO:0000259" key="10">
    <source>
        <dbReference type="PROSITE" id="PS51910"/>
    </source>
</evidence>
<evidence type="ECO:0000256" key="3">
    <source>
        <dbReference type="ARBA" id="ARBA00023024"/>
    </source>
</evidence>
<dbReference type="InterPro" id="IPR050314">
    <property type="entry name" value="Glycosyl_Hydrlase_18"/>
</dbReference>
<evidence type="ECO:0000256" key="2">
    <source>
        <dbReference type="ARBA" id="ARBA00022801"/>
    </source>
</evidence>
<sequence length="623" mass="64029">MRRSCLILAKAAFVALVGTVLISAAPAPGPIPLPQADVSYTCDSDTTWHDANSKYTCQGGTVCKAGQIGNPCVWPFTSGAAAPAVGSGGQAATDAVAPAVSDAHSPTAVAAPTASLQETVGSEVASTDTASAPRSSSPSSDVSDTASDMPSDPVGSDGIGSPTSSLGADLAAGLPTTSAEAVPAGATSQGASTADAASNVTGSAPIDSTSPPDASSVTATVSGSAAEPSGNSTISVGGGGGDAGGRFVAYWQSYDNFGTESTPPAIPDLTGVTHVILAFVEMRPWDGEAVDTQASGAGAAPGGYEFQYSTDGNFTPDTVKQIKAKGVKVSAALGGWSDKGPGPIATMVRGGEASIDQFVEKAKGLVDAFGLDGLDLDWEFPTQSDSAGEISLLKKMRAKMPNAILSVALGARVDTSDAAAYTSDSIKQLNDIVDMYNVMTYDYVNRYSTVSDYQAGGKVVETVMKYYSGQDIDMKKCNIGFPLNAKYFKLPSLCTNGPLGCPLGGRAMYETNGVDNYSSGWLRFNPAIDKTLGTVVEAKMKQVRPQFDARPKSGTAPDPADLSQAWVDETNQMFWTWLEPSDISGVCQKWKSQVGGMMVWALNQDTEGVRGGPHLQAIADCLG</sequence>
<keyword evidence="3" id="KW-0146">Chitin degradation</keyword>
<evidence type="ECO:0000256" key="6">
    <source>
        <dbReference type="ARBA" id="ARBA00023326"/>
    </source>
</evidence>
<organism evidence="11 12">
    <name type="scientific">Kwoniella newhampshirensis</name>
    <dbReference type="NCBI Taxonomy" id="1651941"/>
    <lineage>
        <taxon>Eukaryota</taxon>
        <taxon>Fungi</taxon>
        <taxon>Dikarya</taxon>
        <taxon>Basidiomycota</taxon>
        <taxon>Agaricomycotina</taxon>
        <taxon>Tremellomycetes</taxon>
        <taxon>Tremellales</taxon>
        <taxon>Cryptococcaceae</taxon>
        <taxon>Kwoniella</taxon>
    </lineage>
</organism>
<dbReference type="KEGG" id="kne:92183528"/>
<dbReference type="PANTHER" id="PTHR11177">
    <property type="entry name" value="CHITINASE"/>
    <property type="match status" value="1"/>
</dbReference>
<feature type="compositionally biased region" description="Low complexity" evidence="8">
    <location>
        <begin position="214"/>
        <end position="226"/>
    </location>
</feature>
<evidence type="ECO:0000256" key="9">
    <source>
        <dbReference type="SAM" id="SignalP"/>
    </source>
</evidence>
<dbReference type="GO" id="GO:0006032">
    <property type="term" value="P:chitin catabolic process"/>
    <property type="evidence" value="ECO:0007669"/>
    <property type="project" value="UniProtKB-KW"/>
</dbReference>
<dbReference type="GO" id="GO:0008843">
    <property type="term" value="F:endochitinase activity"/>
    <property type="evidence" value="ECO:0007669"/>
    <property type="project" value="UniProtKB-EC"/>
</dbReference>
<dbReference type="Gene3D" id="3.20.20.80">
    <property type="entry name" value="Glycosidases"/>
    <property type="match status" value="1"/>
</dbReference>
<dbReference type="RefSeq" id="XP_066800363.1">
    <property type="nucleotide sequence ID" value="XM_066949355.1"/>
</dbReference>
<proteinExistence type="predicted"/>
<dbReference type="Pfam" id="PF00704">
    <property type="entry name" value="Glyco_hydro_18"/>
    <property type="match status" value="1"/>
</dbReference>
<dbReference type="PANTHER" id="PTHR11177:SF317">
    <property type="entry name" value="CHITINASE 12-RELATED"/>
    <property type="match status" value="1"/>
</dbReference>
<keyword evidence="5 7" id="KW-0326">Glycosidase</keyword>
<dbReference type="InterPro" id="IPR001223">
    <property type="entry name" value="Glyco_hydro18_cat"/>
</dbReference>
<gene>
    <name evidence="11" type="ORF">IAR55_006270</name>
</gene>
<evidence type="ECO:0000256" key="1">
    <source>
        <dbReference type="ARBA" id="ARBA00000822"/>
    </source>
</evidence>
<name>A0AAW0YV13_9TREE</name>
<keyword evidence="9" id="KW-0732">Signal</keyword>
<evidence type="ECO:0000256" key="8">
    <source>
        <dbReference type="SAM" id="MobiDB-lite"/>
    </source>
</evidence>
<evidence type="ECO:0000313" key="11">
    <source>
        <dbReference type="EMBL" id="KAK8845555.1"/>
    </source>
</evidence>
<dbReference type="SMART" id="SM00636">
    <property type="entry name" value="Glyco_18"/>
    <property type="match status" value="1"/>
</dbReference>
<comment type="caution">
    <text evidence="11">The sequence shown here is derived from an EMBL/GenBank/DDBJ whole genome shotgun (WGS) entry which is preliminary data.</text>
</comment>
<evidence type="ECO:0000256" key="4">
    <source>
        <dbReference type="ARBA" id="ARBA00023277"/>
    </source>
</evidence>
<dbReference type="InterPro" id="IPR017853">
    <property type="entry name" value="GH"/>
</dbReference>
<dbReference type="PROSITE" id="PS51910">
    <property type="entry name" value="GH18_2"/>
    <property type="match status" value="1"/>
</dbReference>
<dbReference type="GO" id="GO:0005576">
    <property type="term" value="C:extracellular region"/>
    <property type="evidence" value="ECO:0007669"/>
    <property type="project" value="TreeGrafter"/>
</dbReference>
<dbReference type="AlphaFoldDB" id="A0AAW0YV13"/>
<dbReference type="GO" id="GO:0008061">
    <property type="term" value="F:chitin binding"/>
    <property type="evidence" value="ECO:0007669"/>
    <property type="project" value="InterPro"/>
</dbReference>
<dbReference type="SUPFAM" id="SSF51445">
    <property type="entry name" value="(Trans)glycosidases"/>
    <property type="match status" value="1"/>
</dbReference>
<keyword evidence="2 7" id="KW-0378">Hydrolase</keyword>
<dbReference type="CDD" id="cd00598">
    <property type="entry name" value="GH18_chitinase-like"/>
    <property type="match status" value="1"/>
</dbReference>
<feature type="chain" id="PRO_5043587016" description="GH18 domain-containing protein" evidence="9">
    <location>
        <begin position="25"/>
        <end position="623"/>
    </location>
</feature>
<protein>
    <recommendedName>
        <fullName evidence="10">GH18 domain-containing protein</fullName>
    </recommendedName>
</protein>
<reference evidence="11 12" key="1">
    <citation type="journal article" date="2024" name="bioRxiv">
        <title>Comparative genomics of Cryptococcus and Kwoniella reveals pathogenesis evolution and contrasting karyotype dynamics via intercentromeric recombination or chromosome fusion.</title>
        <authorList>
            <person name="Coelho M.A."/>
            <person name="David-Palma M."/>
            <person name="Shea T."/>
            <person name="Bowers K."/>
            <person name="McGinley-Smith S."/>
            <person name="Mohammad A.W."/>
            <person name="Gnirke A."/>
            <person name="Yurkov A.M."/>
            <person name="Nowrousian M."/>
            <person name="Sun S."/>
            <person name="Cuomo C.A."/>
            <person name="Heitman J."/>
        </authorList>
    </citation>
    <scope>NUCLEOTIDE SEQUENCE [LARGE SCALE GENOMIC DNA]</scope>
    <source>
        <strain evidence="11 12">CBS 13917</strain>
    </source>
</reference>
<dbReference type="InterPro" id="IPR001579">
    <property type="entry name" value="Glyco_hydro_18_chit_AS"/>
</dbReference>
<evidence type="ECO:0000313" key="12">
    <source>
        <dbReference type="Proteomes" id="UP001388673"/>
    </source>
</evidence>
<dbReference type="EMBL" id="JBCAWK010000012">
    <property type="protein sequence ID" value="KAK8845555.1"/>
    <property type="molecule type" value="Genomic_DNA"/>
</dbReference>
<accession>A0AAW0YV13</accession>
<dbReference type="GO" id="GO:0000272">
    <property type="term" value="P:polysaccharide catabolic process"/>
    <property type="evidence" value="ECO:0007669"/>
    <property type="project" value="UniProtKB-KW"/>
</dbReference>
<feature type="compositionally biased region" description="Polar residues" evidence="8">
    <location>
        <begin position="186"/>
        <end position="213"/>
    </location>
</feature>
<dbReference type="GeneID" id="92183528"/>
<feature type="region of interest" description="Disordered" evidence="8">
    <location>
        <begin position="108"/>
        <end position="238"/>
    </location>
</feature>
<keyword evidence="12" id="KW-1185">Reference proteome</keyword>
<feature type="signal peptide" evidence="9">
    <location>
        <begin position="1"/>
        <end position="24"/>
    </location>
</feature>